<comment type="caution">
    <text evidence="3">The sequence shown here is derived from an EMBL/GenBank/DDBJ whole genome shotgun (WGS) entry which is preliminary data.</text>
</comment>
<reference evidence="3 4" key="1">
    <citation type="submission" date="2024-06" db="EMBL/GenBank/DDBJ databases">
        <title>Genomic Encyclopedia of Type Strains, Phase IV (KMG-IV): sequencing the most valuable type-strain genomes for metagenomic binning, comparative biology and taxonomic classification.</title>
        <authorList>
            <person name="Goeker M."/>
        </authorList>
    </citation>
    <scope>NUCLEOTIDE SEQUENCE [LARGE SCALE GENOMIC DNA]</scope>
    <source>
        <strain evidence="3 4">DSM 21331</strain>
    </source>
</reference>
<dbReference type="EMBL" id="JBEPMM010000013">
    <property type="protein sequence ID" value="MET3694311.1"/>
    <property type="molecule type" value="Genomic_DNA"/>
</dbReference>
<dbReference type="PROSITE" id="PS51257">
    <property type="entry name" value="PROKAR_LIPOPROTEIN"/>
    <property type="match status" value="1"/>
</dbReference>
<protein>
    <submittedName>
        <fullName evidence="3">Uncharacterized protein</fullName>
    </submittedName>
</protein>
<accession>A0ABV2L8Z9</accession>
<dbReference type="Proteomes" id="UP001549145">
    <property type="component" value="Unassembled WGS sequence"/>
</dbReference>
<organism evidence="3 4">
    <name type="scientific">Methylobacterium goesingense</name>
    <dbReference type="NCBI Taxonomy" id="243690"/>
    <lineage>
        <taxon>Bacteria</taxon>
        <taxon>Pseudomonadati</taxon>
        <taxon>Pseudomonadota</taxon>
        <taxon>Alphaproteobacteria</taxon>
        <taxon>Hyphomicrobiales</taxon>
        <taxon>Methylobacteriaceae</taxon>
        <taxon>Methylobacterium</taxon>
    </lineage>
</organism>
<evidence type="ECO:0000256" key="1">
    <source>
        <dbReference type="SAM" id="MobiDB-lite"/>
    </source>
</evidence>
<gene>
    <name evidence="3" type="ORF">ABID43_003870</name>
</gene>
<feature type="signal peptide" evidence="2">
    <location>
        <begin position="1"/>
        <end position="23"/>
    </location>
</feature>
<evidence type="ECO:0000313" key="4">
    <source>
        <dbReference type="Proteomes" id="UP001549145"/>
    </source>
</evidence>
<dbReference type="RefSeq" id="WP_238281497.1">
    <property type="nucleotide sequence ID" value="NZ_BPQL01000126.1"/>
</dbReference>
<feature type="region of interest" description="Disordered" evidence="1">
    <location>
        <begin position="115"/>
        <end position="136"/>
    </location>
</feature>
<evidence type="ECO:0000256" key="2">
    <source>
        <dbReference type="SAM" id="SignalP"/>
    </source>
</evidence>
<keyword evidence="2" id="KW-0732">Signal</keyword>
<sequence>MSSLRLLGLVPLLAACLPAVVSAAPAPNPIVGCPSLVNLRMLLRQTKSDMPAAAALLGSDGTDHLGCTVLAREAVTALQEHLTLNGNAYDCVTLRNTSVCHWVVAGAVNLSEALPKARGDKSRPTEKAPAQEKARR</sequence>
<evidence type="ECO:0000313" key="3">
    <source>
        <dbReference type="EMBL" id="MET3694311.1"/>
    </source>
</evidence>
<name>A0ABV2L8Z9_9HYPH</name>
<proteinExistence type="predicted"/>
<keyword evidence="4" id="KW-1185">Reference proteome</keyword>
<feature type="chain" id="PRO_5045295706" evidence="2">
    <location>
        <begin position="24"/>
        <end position="136"/>
    </location>
</feature>